<sequence length="335" mass="35204">MSFHPVLLLGGSGAIGRQTARAMHKTYPDFPLLIGGRDLSRAQSAAAKIGGAEGVEIDTSCPNLGLGDREVSAVVVLYKDHSLATLRFAQSRGVPHLSISSGVFEIAPEIASFMTAPGASAVVLGYEWLVGATTVPALHLSKTFSQVDEIRIGALVDEQDVGGPAVAADFEHLHHLLPAALTRRAGVYIWREGDDARTTFLAVDGTEIDATGFSSIDVAGLATATGAHTVQFDLGMGISSSRREGGTFSTEIIIDISGLDHSGKALHTRSAVVHPGGAAPLTGMGIALLLERLIGMDGKPPVAPGLYFPYQILDAAHYLTRLEEENGQLLQLPLR</sequence>
<keyword evidence="2" id="KW-1185">Reference proteome</keyword>
<name>A0A0U5GTQ8_9GAMM</name>
<dbReference type="RefSeq" id="WP_067436660.1">
    <property type="nucleotide sequence ID" value="NZ_LN907828.1"/>
</dbReference>
<dbReference type="OrthoDB" id="3518805at2"/>
<dbReference type="SUPFAM" id="SSF51735">
    <property type="entry name" value="NAD(P)-binding Rossmann-fold domains"/>
    <property type="match status" value="1"/>
</dbReference>
<accession>A0A0U5GTQ8</accession>
<dbReference type="InterPro" id="IPR036291">
    <property type="entry name" value="NAD(P)-bd_dom_sf"/>
</dbReference>
<dbReference type="PATRIC" id="fig|1619313.3.peg.4057"/>
<geneLocation type="plasmid" evidence="2">
    <name>pEM01</name>
</geneLocation>
<proteinExistence type="predicted"/>
<evidence type="ECO:0000313" key="2">
    <source>
        <dbReference type="Proteomes" id="UP000059419"/>
    </source>
</evidence>
<protein>
    <submittedName>
        <fullName evidence="1">Saccharopine dehydrogenase</fullName>
    </submittedName>
</protein>
<gene>
    <name evidence="1" type="ORF">EM595_p0434</name>
</gene>
<dbReference type="Proteomes" id="UP000059419">
    <property type="component" value="Plasmid pEM01"/>
</dbReference>
<dbReference type="KEGG" id="ege:EM595_p0434"/>
<dbReference type="EMBL" id="LN907828">
    <property type="protein sequence ID" value="CUU26130.1"/>
    <property type="molecule type" value="Genomic_DNA"/>
</dbReference>
<organism evidence="1 2">
    <name type="scientific">Duffyella gerundensis</name>
    <dbReference type="NCBI Taxonomy" id="1619313"/>
    <lineage>
        <taxon>Bacteria</taxon>
        <taxon>Pseudomonadati</taxon>
        <taxon>Pseudomonadota</taxon>
        <taxon>Gammaproteobacteria</taxon>
        <taxon>Enterobacterales</taxon>
        <taxon>Erwiniaceae</taxon>
        <taxon>Duffyella</taxon>
    </lineage>
</organism>
<evidence type="ECO:0000313" key="1">
    <source>
        <dbReference type="EMBL" id="CUU26130.1"/>
    </source>
</evidence>
<dbReference type="AlphaFoldDB" id="A0A0U5GTQ8"/>
<reference evidence="2" key="1">
    <citation type="submission" date="2015-11" db="EMBL/GenBank/DDBJ databases">
        <authorList>
            <person name="Blom J."/>
        </authorList>
    </citation>
    <scope>NUCLEOTIDE SEQUENCE [LARGE SCALE GENOMIC DNA]</scope>
    <source>
        <plasmid evidence="2">pEM01</plasmid>
    </source>
</reference>